<evidence type="ECO:0000313" key="2">
    <source>
        <dbReference type="EMBL" id="VEL08497.1"/>
    </source>
</evidence>
<comment type="caution">
    <text evidence="2">The sequence shown here is derived from an EMBL/GenBank/DDBJ whole genome shotgun (WGS) entry which is preliminary data.</text>
</comment>
<gene>
    <name evidence="2" type="ORF">PXEA_LOCUS1937</name>
</gene>
<feature type="compositionally biased region" description="Polar residues" evidence="1">
    <location>
        <begin position="290"/>
        <end position="301"/>
    </location>
</feature>
<name>A0A448WCL7_9PLAT</name>
<evidence type="ECO:0000256" key="1">
    <source>
        <dbReference type="SAM" id="MobiDB-lite"/>
    </source>
</evidence>
<dbReference type="EMBL" id="CAAALY010004127">
    <property type="protein sequence ID" value="VEL08497.1"/>
    <property type="molecule type" value="Genomic_DNA"/>
</dbReference>
<feature type="compositionally biased region" description="Low complexity" evidence="1">
    <location>
        <begin position="193"/>
        <end position="215"/>
    </location>
</feature>
<proteinExistence type="predicted"/>
<feature type="compositionally biased region" description="Low complexity" evidence="1">
    <location>
        <begin position="234"/>
        <end position="244"/>
    </location>
</feature>
<feature type="compositionally biased region" description="Acidic residues" evidence="1">
    <location>
        <begin position="216"/>
        <end position="226"/>
    </location>
</feature>
<dbReference type="Proteomes" id="UP000784294">
    <property type="component" value="Unassembled WGS sequence"/>
</dbReference>
<feature type="compositionally biased region" description="Basic and acidic residues" evidence="1">
    <location>
        <begin position="269"/>
        <end position="283"/>
    </location>
</feature>
<accession>A0A448WCL7</accession>
<sequence>MRGFIRIAIDRLHGLGAARKAASAVAFSSSPYLLSPSMGTVFSCHGRGWTPSNQRHGPKPDTRLCELLKTAASSLYLEKTEASSITLTRFLTPSLRDDATAPMGPASSSLSDKSGAKEAVVSLDEITANRTPSCLSVSLPPGRDRLVVKIVNPEPCGEEPSPASPAGYSILPRRGRELGCVAGSESDSDSDADSASVSVSASSSASASASGSVPESESETESEPEPESGFKSVAAPTPGQASAPTPAPAPALGLGNTGDLVSRASSARSDSESVLRSAVDRRLPRPYSLPSCTGKSSPAKR</sequence>
<feature type="region of interest" description="Disordered" evidence="1">
    <location>
        <begin position="96"/>
        <end position="115"/>
    </location>
</feature>
<evidence type="ECO:0000313" key="3">
    <source>
        <dbReference type="Proteomes" id="UP000784294"/>
    </source>
</evidence>
<reference evidence="2" key="1">
    <citation type="submission" date="2018-11" db="EMBL/GenBank/DDBJ databases">
        <authorList>
            <consortium name="Pathogen Informatics"/>
        </authorList>
    </citation>
    <scope>NUCLEOTIDE SEQUENCE</scope>
</reference>
<feature type="compositionally biased region" description="Low complexity" evidence="1">
    <location>
        <begin position="259"/>
        <end position="268"/>
    </location>
</feature>
<organism evidence="2 3">
    <name type="scientific">Protopolystoma xenopodis</name>
    <dbReference type="NCBI Taxonomy" id="117903"/>
    <lineage>
        <taxon>Eukaryota</taxon>
        <taxon>Metazoa</taxon>
        <taxon>Spiralia</taxon>
        <taxon>Lophotrochozoa</taxon>
        <taxon>Platyhelminthes</taxon>
        <taxon>Monogenea</taxon>
        <taxon>Polyopisthocotylea</taxon>
        <taxon>Polystomatidea</taxon>
        <taxon>Polystomatidae</taxon>
        <taxon>Protopolystoma</taxon>
    </lineage>
</organism>
<feature type="region of interest" description="Disordered" evidence="1">
    <location>
        <begin position="180"/>
        <end position="301"/>
    </location>
</feature>
<feature type="non-terminal residue" evidence="2">
    <location>
        <position position="301"/>
    </location>
</feature>
<keyword evidence="3" id="KW-1185">Reference proteome</keyword>
<protein>
    <submittedName>
        <fullName evidence="2">Uncharacterized protein</fullName>
    </submittedName>
</protein>
<dbReference type="AlphaFoldDB" id="A0A448WCL7"/>